<feature type="transmembrane region" description="Helical" evidence="1">
    <location>
        <begin position="75"/>
        <end position="95"/>
    </location>
</feature>
<protein>
    <recommendedName>
        <fullName evidence="4">Glycosyltransferase RgtA/B/C/D-like domain-containing protein</fullName>
    </recommendedName>
</protein>
<feature type="transmembrane region" description="Helical" evidence="1">
    <location>
        <begin position="201"/>
        <end position="219"/>
    </location>
</feature>
<organism evidence="2 3">
    <name type="scientific">Pseudothioclava arenosa</name>
    <dbReference type="NCBI Taxonomy" id="1795308"/>
    <lineage>
        <taxon>Bacteria</taxon>
        <taxon>Pseudomonadati</taxon>
        <taxon>Pseudomonadota</taxon>
        <taxon>Alphaproteobacteria</taxon>
        <taxon>Rhodobacterales</taxon>
        <taxon>Paracoccaceae</taxon>
        <taxon>Pseudothioclava</taxon>
    </lineage>
</organism>
<evidence type="ECO:0008006" key="4">
    <source>
        <dbReference type="Google" id="ProtNLM"/>
    </source>
</evidence>
<evidence type="ECO:0000313" key="3">
    <source>
        <dbReference type="Proteomes" id="UP000243507"/>
    </source>
</evidence>
<feature type="transmembrane region" description="Helical" evidence="1">
    <location>
        <begin position="303"/>
        <end position="324"/>
    </location>
</feature>
<reference evidence="2 3" key="1">
    <citation type="submission" date="2017-09" db="EMBL/GenBank/DDBJ databases">
        <title>A multilocus sequence analysis scheme for characterization of bacteria in the genus Thioclava.</title>
        <authorList>
            <person name="Liu Y."/>
            <person name="Shao Z."/>
        </authorList>
    </citation>
    <scope>NUCLEOTIDE SEQUENCE [LARGE SCALE GENOMIC DNA]</scope>
    <source>
        <strain evidence="2 3">CAU 1312</strain>
    </source>
</reference>
<keyword evidence="1" id="KW-0812">Transmembrane</keyword>
<feature type="transmembrane region" description="Helical" evidence="1">
    <location>
        <begin position="336"/>
        <end position="353"/>
    </location>
</feature>
<feature type="transmembrane region" description="Helical" evidence="1">
    <location>
        <begin position="160"/>
        <end position="189"/>
    </location>
</feature>
<evidence type="ECO:0000256" key="1">
    <source>
        <dbReference type="SAM" id="Phobius"/>
    </source>
</evidence>
<gene>
    <name evidence="2" type="ORF">CLN94_11545</name>
</gene>
<sequence>MSFENRLFYLLLLVSILLFALAGRTPWLDESMLLVNLRDIGWTDVGRPLPYYDQVAPPGQLALGLLIRDLFGFEAVYPGLKLVSLGAYLGLVLILAQSFRPEGRPEFPLVVLALILMAPLLMNQVTQAKHYMFDAFVSAAILASGYRLTQGPTVGRLSAFVAICLAGTLFSFVSIISAMGTLAAVFIYLALERERAGRKGALVRVALTGLGLAGYFLIYKRLLVDPTAIYQLTAYPEVYQKHLFAGGDLAVTGSEFLRLVLFSVSNRVLDTLASNGAPVFAFFLFNFAILLFLFMGFRRGGTLRFVALACGMTLLGTMVLNALGALPIPYERHFSFLQPFTLTLIALLVLRFLSRWPRFPRWAVVLLLVFGLDGILNGMFRPRGEDMVAMAYLTSDENEEGVLPVWISFASQPTFDFANWQGAPVHGVVGRESDYTSWTVRGGARDEEGEIRDDYPMRFVEDMRPYDRARMILSHHWGTKPLVFLETAFKHGWDCEEETEVGAIMIYLCEREGD</sequence>
<feature type="transmembrane region" description="Helical" evidence="1">
    <location>
        <begin position="277"/>
        <end position="297"/>
    </location>
</feature>
<keyword evidence="3" id="KW-1185">Reference proteome</keyword>
<dbReference type="AlphaFoldDB" id="A0A2A4CMU8"/>
<name>A0A2A4CMU8_9RHOB</name>
<dbReference type="EMBL" id="NTJD01000009">
    <property type="protein sequence ID" value="PCD75787.1"/>
    <property type="molecule type" value="Genomic_DNA"/>
</dbReference>
<evidence type="ECO:0000313" key="2">
    <source>
        <dbReference type="EMBL" id="PCD75787.1"/>
    </source>
</evidence>
<feature type="transmembrane region" description="Helical" evidence="1">
    <location>
        <begin position="359"/>
        <end position="380"/>
    </location>
</feature>
<dbReference type="Proteomes" id="UP000243507">
    <property type="component" value="Unassembled WGS sequence"/>
</dbReference>
<keyword evidence="1" id="KW-0472">Membrane</keyword>
<comment type="caution">
    <text evidence="2">The sequence shown here is derived from an EMBL/GenBank/DDBJ whole genome shotgun (WGS) entry which is preliminary data.</text>
</comment>
<accession>A0A2A4CMU8</accession>
<proteinExistence type="predicted"/>
<feature type="transmembrane region" description="Helical" evidence="1">
    <location>
        <begin position="107"/>
        <end position="125"/>
    </location>
</feature>
<keyword evidence="1" id="KW-1133">Transmembrane helix</keyword>